<dbReference type="OrthoDB" id="1223308at2"/>
<feature type="domain" description="Fungal lipase-type" evidence="1">
    <location>
        <begin position="126"/>
        <end position="234"/>
    </location>
</feature>
<keyword evidence="3" id="KW-1185">Reference proteome</keyword>
<dbReference type="InterPro" id="IPR029058">
    <property type="entry name" value="AB_hydrolase_fold"/>
</dbReference>
<dbReference type="InterPro" id="IPR051218">
    <property type="entry name" value="Sec_MonoDiacylglyc_Lipase"/>
</dbReference>
<reference evidence="2 3" key="1">
    <citation type="submission" date="2016-11" db="EMBL/GenBank/DDBJ databases">
        <authorList>
            <person name="Jaros S."/>
            <person name="Januszkiewicz K."/>
            <person name="Wedrychowicz H."/>
        </authorList>
    </citation>
    <scope>NUCLEOTIDE SEQUENCE [LARGE SCALE GENOMIC DNA]</scope>
    <source>
        <strain evidence="2 3">DSM 27406</strain>
    </source>
</reference>
<dbReference type="InterPro" id="IPR002921">
    <property type="entry name" value="Fungal_lipase-type"/>
</dbReference>
<evidence type="ECO:0000259" key="1">
    <source>
        <dbReference type="Pfam" id="PF01764"/>
    </source>
</evidence>
<dbReference type="PANTHER" id="PTHR45856">
    <property type="entry name" value="ALPHA/BETA-HYDROLASES SUPERFAMILY PROTEIN"/>
    <property type="match status" value="1"/>
</dbReference>
<accession>A0A1M7A6T4</accession>
<dbReference type="Gene3D" id="3.40.50.1820">
    <property type="entry name" value="alpha/beta hydrolase"/>
    <property type="match status" value="1"/>
</dbReference>
<dbReference type="Pfam" id="PF01764">
    <property type="entry name" value="Lipase_3"/>
    <property type="match status" value="1"/>
</dbReference>
<organism evidence="2 3">
    <name type="scientific">Chitinophaga jiangningensis</name>
    <dbReference type="NCBI Taxonomy" id="1419482"/>
    <lineage>
        <taxon>Bacteria</taxon>
        <taxon>Pseudomonadati</taxon>
        <taxon>Bacteroidota</taxon>
        <taxon>Chitinophagia</taxon>
        <taxon>Chitinophagales</taxon>
        <taxon>Chitinophagaceae</taxon>
        <taxon>Chitinophaga</taxon>
    </lineage>
</organism>
<name>A0A1M7A6T4_9BACT</name>
<dbReference type="GO" id="GO:0006629">
    <property type="term" value="P:lipid metabolic process"/>
    <property type="evidence" value="ECO:0007669"/>
    <property type="project" value="InterPro"/>
</dbReference>
<dbReference type="SUPFAM" id="SSF53474">
    <property type="entry name" value="alpha/beta-Hydrolases"/>
    <property type="match status" value="1"/>
</dbReference>
<dbReference type="PANTHER" id="PTHR45856:SF24">
    <property type="entry name" value="FUNGAL LIPASE-LIKE DOMAIN-CONTAINING PROTEIN"/>
    <property type="match status" value="1"/>
</dbReference>
<proteinExistence type="predicted"/>
<evidence type="ECO:0000313" key="3">
    <source>
        <dbReference type="Proteomes" id="UP000184420"/>
    </source>
</evidence>
<dbReference type="Proteomes" id="UP000184420">
    <property type="component" value="Unassembled WGS sequence"/>
</dbReference>
<dbReference type="STRING" id="1419482.SAMN05444266_103148"/>
<evidence type="ECO:0000313" key="2">
    <source>
        <dbReference type="EMBL" id="SHL38346.1"/>
    </source>
</evidence>
<gene>
    <name evidence="2" type="ORF">SAMN05444266_103148</name>
</gene>
<protein>
    <submittedName>
        <fullName evidence="2">Lipase (Class 3)</fullName>
    </submittedName>
</protein>
<dbReference type="AlphaFoldDB" id="A0A1M7A6T4"/>
<dbReference type="EMBL" id="FRBL01000003">
    <property type="protein sequence ID" value="SHL38346.1"/>
    <property type="molecule type" value="Genomic_DNA"/>
</dbReference>
<dbReference type="RefSeq" id="WP_073079839.1">
    <property type="nucleotide sequence ID" value="NZ_FRBL01000003.1"/>
</dbReference>
<sequence length="353" mass="39534">MDSNTITALNTAAELAIQLCNVASSQDPAGNLSKIDNEKWEMAWVSGKPKDPNYFFVAENKARKTLALIIRGSVICKGVFTQWDMFMDWVLEDLNDELVYWPFYQKGIELPLDELPCIGAGAYIAFTEMMKARNKLNLQTDQPLLKFLQDKTANNANELIIAGHSLGGNLAKVYASYYLEMLNDRRKTTDKVTLCTFAAPASGNRHFGNDLDKKIQLQRHYQNNLDVVPHFPTVDGIEAVSKFYHPSPVAAKIQVGTKPNGQPLSLFELLQGLKIGFSKMDYQQPKSDYLMAFDAPLISGEDFRDNTKEAWQKQAGAQHQIGVYAKFGVGVTVPKLDTEQLDCEKKIKKELAV</sequence>